<keyword evidence="8 28" id="KW-0732">Signal</keyword>
<evidence type="ECO:0000256" key="11">
    <source>
        <dbReference type="ARBA" id="ARBA00022837"/>
    </source>
</evidence>
<evidence type="ECO:0000256" key="6">
    <source>
        <dbReference type="ARBA" id="ARBA00009283"/>
    </source>
</evidence>
<evidence type="ECO:0000256" key="3">
    <source>
        <dbReference type="ARBA" id="ARBA00004240"/>
    </source>
</evidence>
<dbReference type="Gene3D" id="3.30.420.150">
    <property type="entry name" value="Exopolyphosphatase. Domain 2"/>
    <property type="match status" value="1"/>
</dbReference>
<comment type="cofactor">
    <cofactor evidence="1">
        <name>Ca(2+)</name>
        <dbReference type="ChEBI" id="CHEBI:29108"/>
    </cofactor>
</comment>
<evidence type="ECO:0000256" key="15">
    <source>
        <dbReference type="ARBA" id="ARBA00038863"/>
    </source>
</evidence>
<dbReference type="GO" id="GO:0017110">
    <property type="term" value="F:nucleoside diphosphate phosphatase activity"/>
    <property type="evidence" value="ECO:0007669"/>
    <property type="project" value="UniProtKB-EC"/>
</dbReference>
<evidence type="ECO:0000256" key="25">
    <source>
        <dbReference type="ARBA" id="ARBA00049328"/>
    </source>
</evidence>
<keyword evidence="27" id="KW-0067">ATP-binding</keyword>
<comment type="cofactor">
    <cofactor evidence="2">
        <name>Mg(2+)</name>
        <dbReference type="ChEBI" id="CHEBI:18420"/>
    </cofactor>
</comment>
<evidence type="ECO:0000256" key="22">
    <source>
        <dbReference type="ARBA" id="ARBA00048075"/>
    </source>
</evidence>
<keyword evidence="10" id="KW-0256">Endoplasmic reticulum</keyword>
<evidence type="ECO:0000256" key="27">
    <source>
        <dbReference type="PIRSR" id="PIRSR600407-2"/>
    </source>
</evidence>
<feature type="active site" description="Proton acceptor" evidence="26">
    <location>
        <position position="173"/>
    </location>
</feature>
<sequence>MTPAGSLLLLLLLSVVHLSRAKVRTSHLTHSMGGLLPSLSRPANHSRIFYSVMFDAGSTGTRIHVYTFIHGGSEELPVLDNEMFHSIKPGLSAYADSPEMAGHTVRMLLKVAKKTVPRLEWKRTPLFLRATAGLRLLSAERARLLLEQVQHVFDESPFLVPDNSVSIMNGTNEGILAWISVNYLTGHLNAHSERTVGILDLGGGSTQITFLPKLRKTIESVPVADYVAKYDISNSTFELYTYSYLGNGLMAARLATLGALGAEGLEWRVFKSSCLPKKFRDEWSFGGLTYRVSGDPDGLAGYKRCYQEVLKVVKGIIHQPYELQDSNVFYAFSYYFDRAVDAGLIDGVHGGTLEVRDFKKRAKEVCNKMTKHPPISSFLCMDMTYITCLLKDGFGFKESTVLQLTKKVNNVEASWALGATLDHLRDLKIL</sequence>
<evidence type="ECO:0000256" key="18">
    <source>
        <dbReference type="ARBA" id="ARBA00045733"/>
    </source>
</evidence>
<keyword evidence="13" id="KW-1015">Disulfide bond</keyword>
<comment type="function">
    <text evidence="18">Hydrolyzes nucleoside diphosphates with a preference for GDP, IDP and UDP compared to ADP and CDP. In the lumen of the endoplasmic reticulum, hydrolyzes UDP that acts as an end-product feedback inhibitor of the UDP-Glc:glycoprotein glucosyltransferases. UMP can be transported back by an UDP-sugar antiporter to the cytosol where it is consumed to regenerate UDP-glucose. Therefore, it positively regulates protein reglucosylation by clearing UDP from the ER lumen and by promoting the regeneration of UDP-glucose. Protein reglucosylation is essential to proper glycoprotein folding and quality control in the ER.</text>
</comment>
<accession>A0ABD2GG90</accession>
<evidence type="ECO:0000256" key="8">
    <source>
        <dbReference type="ARBA" id="ARBA00022729"/>
    </source>
</evidence>
<dbReference type="PANTHER" id="PTHR11782:SF35">
    <property type="entry name" value="NUCLEOSIDE DIPHOSPHATE PHOSPHATASE ENTPD5"/>
    <property type="match status" value="1"/>
</dbReference>
<evidence type="ECO:0000313" key="30">
    <source>
        <dbReference type="Proteomes" id="UP001619887"/>
    </source>
</evidence>
<reference evidence="29 30" key="1">
    <citation type="journal article" date="2022" name="G3 (Bethesda)">
        <title>Evaluating Illumina-, Nanopore-, and PacBio-based genome assembly strategies with the bald notothen, Trematomus borchgrevinki.</title>
        <authorList>
            <person name="Rayamajhi N."/>
            <person name="Cheng C.C."/>
            <person name="Catchen J.M."/>
        </authorList>
    </citation>
    <scope>NUCLEOTIDE SEQUENCE [LARGE SCALE GENOMIC DNA]</scope>
    <source>
        <strain evidence="29">AGRC-2024</strain>
    </source>
</reference>
<keyword evidence="30" id="KW-1185">Reference proteome</keyword>
<evidence type="ECO:0000256" key="4">
    <source>
        <dbReference type="ARBA" id="ARBA00004613"/>
    </source>
</evidence>
<evidence type="ECO:0000256" key="9">
    <source>
        <dbReference type="ARBA" id="ARBA00022801"/>
    </source>
</evidence>
<comment type="catalytic activity">
    <reaction evidence="22">
        <text>UDP + H2O = UMP + phosphate + H(+)</text>
        <dbReference type="Rhea" id="RHEA:64876"/>
        <dbReference type="ChEBI" id="CHEBI:15377"/>
        <dbReference type="ChEBI" id="CHEBI:15378"/>
        <dbReference type="ChEBI" id="CHEBI:43474"/>
        <dbReference type="ChEBI" id="CHEBI:57865"/>
        <dbReference type="ChEBI" id="CHEBI:58223"/>
        <dbReference type="EC" id="3.6.1.6"/>
    </reaction>
    <physiologicalReaction direction="left-to-right" evidence="22">
        <dbReference type="Rhea" id="RHEA:64877"/>
    </physiologicalReaction>
</comment>
<evidence type="ECO:0000256" key="23">
    <source>
        <dbReference type="ARBA" id="ARBA00048756"/>
    </source>
</evidence>
<keyword evidence="12" id="KW-0460">Magnesium</keyword>
<evidence type="ECO:0000256" key="12">
    <source>
        <dbReference type="ARBA" id="ARBA00022842"/>
    </source>
</evidence>
<comment type="subunit">
    <text evidence="19">Monomer; active form. Homodimer; disulfide-linked. Homodimers are enzymatically inactive.</text>
</comment>
<dbReference type="EMBL" id="JBIYXZ010002079">
    <property type="protein sequence ID" value="KAL3052768.1"/>
    <property type="molecule type" value="Genomic_DNA"/>
</dbReference>
<evidence type="ECO:0000256" key="20">
    <source>
        <dbReference type="ARBA" id="ARBA00047813"/>
    </source>
</evidence>
<evidence type="ECO:0000256" key="2">
    <source>
        <dbReference type="ARBA" id="ARBA00001946"/>
    </source>
</evidence>
<comment type="catalytic activity">
    <reaction evidence="20">
        <text>CDP + H2O = CMP + phosphate + H(+)</text>
        <dbReference type="Rhea" id="RHEA:64880"/>
        <dbReference type="ChEBI" id="CHEBI:15377"/>
        <dbReference type="ChEBI" id="CHEBI:15378"/>
        <dbReference type="ChEBI" id="CHEBI:43474"/>
        <dbReference type="ChEBI" id="CHEBI:58069"/>
        <dbReference type="ChEBI" id="CHEBI:60377"/>
        <dbReference type="EC" id="3.6.1.6"/>
    </reaction>
    <physiologicalReaction direction="left-to-right" evidence="20">
        <dbReference type="Rhea" id="RHEA:64881"/>
    </physiologicalReaction>
</comment>
<comment type="similarity">
    <text evidence="6">Belongs to the GDA1/CD39 NTPase family.</text>
</comment>
<dbReference type="FunFam" id="3.30.420.40:FF:000052">
    <property type="entry name" value="Ectonucleoside triphosphate diphosphohydrolase 5"/>
    <property type="match status" value="1"/>
</dbReference>
<evidence type="ECO:0000256" key="5">
    <source>
        <dbReference type="ARBA" id="ARBA00004922"/>
    </source>
</evidence>
<protein>
    <recommendedName>
        <fullName evidence="15">nucleoside diphosphate phosphatase</fullName>
        <ecNumber evidence="15">3.6.1.6</ecNumber>
    </recommendedName>
    <alternativeName>
        <fullName evidence="16">Guanosine-diphosphatase ENTPD5</fullName>
    </alternativeName>
    <alternativeName>
        <fullName evidence="17">Uridine-diphosphatase ENTPD5</fullName>
    </alternativeName>
</protein>
<keyword evidence="11" id="KW-0106">Calcium</keyword>
<keyword evidence="14" id="KW-0325">Glycoprotein</keyword>
<evidence type="ECO:0000256" key="21">
    <source>
        <dbReference type="ARBA" id="ARBA00048053"/>
    </source>
</evidence>
<evidence type="ECO:0000256" key="10">
    <source>
        <dbReference type="ARBA" id="ARBA00022824"/>
    </source>
</evidence>
<evidence type="ECO:0000256" key="14">
    <source>
        <dbReference type="ARBA" id="ARBA00023180"/>
    </source>
</evidence>
<dbReference type="AlphaFoldDB" id="A0ABD2GG90"/>
<comment type="catalytic activity">
    <reaction evidence="21">
        <text>a ribonucleoside 5'-diphosphate + H2O = a ribonucleoside 5'-phosphate + phosphate + H(+)</text>
        <dbReference type="Rhea" id="RHEA:36799"/>
        <dbReference type="ChEBI" id="CHEBI:15377"/>
        <dbReference type="ChEBI" id="CHEBI:15378"/>
        <dbReference type="ChEBI" id="CHEBI:43474"/>
        <dbReference type="ChEBI" id="CHEBI:57930"/>
        <dbReference type="ChEBI" id="CHEBI:58043"/>
        <dbReference type="EC" id="3.6.1.6"/>
    </reaction>
    <physiologicalReaction direction="left-to-right" evidence="21">
        <dbReference type="Rhea" id="RHEA:36800"/>
    </physiologicalReaction>
</comment>
<feature type="binding site" evidence="27">
    <location>
        <begin position="203"/>
        <end position="207"/>
    </location>
    <ligand>
        <name>ATP</name>
        <dbReference type="ChEBI" id="CHEBI:30616"/>
    </ligand>
</feature>
<evidence type="ECO:0000256" key="28">
    <source>
        <dbReference type="SAM" id="SignalP"/>
    </source>
</evidence>
<keyword evidence="7" id="KW-0964">Secreted</keyword>
<dbReference type="EC" id="3.6.1.6" evidence="15"/>
<dbReference type="Gene3D" id="3.30.420.40">
    <property type="match status" value="1"/>
</dbReference>
<dbReference type="InterPro" id="IPR000407">
    <property type="entry name" value="GDA1_CD39_NTPase"/>
</dbReference>
<comment type="catalytic activity">
    <reaction evidence="23">
        <text>GDP + H2O = GMP + phosphate + H(+)</text>
        <dbReference type="Rhea" id="RHEA:22156"/>
        <dbReference type="ChEBI" id="CHEBI:15377"/>
        <dbReference type="ChEBI" id="CHEBI:15378"/>
        <dbReference type="ChEBI" id="CHEBI:43474"/>
        <dbReference type="ChEBI" id="CHEBI:58115"/>
        <dbReference type="ChEBI" id="CHEBI:58189"/>
        <dbReference type="EC" id="3.6.1.6"/>
    </reaction>
    <physiologicalReaction direction="left-to-right" evidence="23">
        <dbReference type="Rhea" id="RHEA:22157"/>
    </physiologicalReaction>
</comment>
<comment type="catalytic activity">
    <reaction evidence="24">
        <text>ADP + H2O = AMP + phosphate + H(+)</text>
        <dbReference type="Rhea" id="RHEA:61436"/>
        <dbReference type="ChEBI" id="CHEBI:15377"/>
        <dbReference type="ChEBI" id="CHEBI:15378"/>
        <dbReference type="ChEBI" id="CHEBI:43474"/>
        <dbReference type="ChEBI" id="CHEBI:456215"/>
        <dbReference type="ChEBI" id="CHEBI:456216"/>
        <dbReference type="EC" id="3.6.1.6"/>
    </reaction>
    <physiologicalReaction direction="left-to-right" evidence="24">
        <dbReference type="Rhea" id="RHEA:61437"/>
    </physiologicalReaction>
</comment>
<keyword evidence="9" id="KW-0378">Hydrolase</keyword>
<proteinExistence type="inferred from homology"/>
<comment type="pathway">
    <text evidence="5">Protein modification; protein glycosylation.</text>
</comment>
<dbReference type="GO" id="GO:0005783">
    <property type="term" value="C:endoplasmic reticulum"/>
    <property type="evidence" value="ECO:0007669"/>
    <property type="project" value="UniProtKB-SubCell"/>
</dbReference>
<comment type="catalytic activity">
    <reaction evidence="25">
        <text>IDP + H2O = IMP + phosphate + H(+)</text>
        <dbReference type="Rhea" id="RHEA:35207"/>
        <dbReference type="ChEBI" id="CHEBI:15377"/>
        <dbReference type="ChEBI" id="CHEBI:15378"/>
        <dbReference type="ChEBI" id="CHEBI:43474"/>
        <dbReference type="ChEBI" id="CHEBI:58053"/>
        <dbReference type="ChEBI" id="CHEBI:58280"/>
        <dbReference type="EC" id="3.6.1.6"/>
    </reaction>
    <physiologicalReaction direction="left-to-right" evidence="25">
        <dbReference type="Rhea" id="RHEA:35208"/>
    </physiologicalReaction>
</comment>
<evidence type="ECO:0000256" key="16">
    <source>
        <dbReference type="ARBA" id="ARBA00042111"/>
    </source>
</evidence>
<organism evidence="29 30">
    <name type="scientific">Pagothenia borchgrevinki</name>
    <name type="common">Bald rockcod</name>
    <name type="synonym">Trematomus borchgrevinki</name>
    <dbReference type="NCBI Taxonomy" id="8213"/>
    <lineage>
        <taxon>Eukaryota</taxon>
        <taxon>Metazoa</taxon>
        <taxon>Chordata</taxon>
        <taxon>Craniata</taxon>
        <taxon>Vertebrata</taxon>
        <taxon>Euteleostomi</taxon>
        <taxon>Actinopterygii</taxon>
        <taxon>Neopterygii</taxon>
        <taxon>Teleostei</taxon>
        <taxon>Neoteleostei</taxon>
        <taxon>Acanthomorphata</taxon>
        <taxon>Eupercaria</taxon>
        <taxon>Perciformes</taxon>
        <taxon>Notothenioidei</taxon>
        <taxon>Nototheniidae</taxon>
        <taxon>Pagothenia</taxon>
    </lineage>
</organism>
<evidence type="ECO:0000256" key="1">
    <source>
        <dbReference type="ARBA" id="ARBA00001913"/>
    </source>
</evidence>
<comment type="caution">
    <text evidence="29">The sequence shown here is derived from an EMBL/GenBank/DDBJ whole genome shotgun (WGS) entry which is preliminary data.</text>
</comment>
<name>A0ABD2GG90_PAGBO</name>
<evidence type="ECO:0000256" key="7">
    <source>
        <dbReference type="ARBA" id="ARBA00022525"/>
    </source>
</evidence>
<evidence type="ECO:0000313" key="29">
    <source>
        <dbReference type="EMBL" id="KAL3052768.1"/>
    </source>
</evidence>
<evidence type="ECO:0000256" key="19">
    <source>
        <dbReference type="ARBA" id="ARBA00046723"/>
    </source>
</evidence>
<evidence type="ECO:0000256" key="17">
    <source>
        <dbReference type="ARBA" id="ARBA00042507"/>
    </source>
</evidence>
<keyword evidence="27" id="KW-0547">Nucleotide-binding</keyword>
<evidence type="ECO:0000256" key="13">
    <source>
        <dbReference type="ARBA" id="ARBA00023157"/>
    </source>
</evidence>
<gene>
    <name evidence="29" type="ORF">OYC64_005319</name>
</gene>
<feature type="signal peptide" evidence="28">
    <location>
        <begin position="1"/>
        <end position="21"/>
    </location>
</feature>
<evidence type="ECO:0000256" key="24">
    <source>
        <dbReference type="ARBA" id="ARBA00049217"/>
    </source>
</evidence>
<dbReference type="Proteomes" id="UP001619887">
    <property type="component" value="Unassembled WGS sequence"/>
</dbReference>
<dbReference type="GO" id="GO:0005576">
    <property type="term" value="C:extracellular region"/>
    <property type="evidence" value="ECO:0007669"/>
    <property type="project" value="UniProtKB-SubCell"/>
</dbReference>
<dbReference type="PANTHER" id="PTHR11782">
    <property type="entry name" value="ADENOSINE/GUANOSINE DIPHOSPHATASE"/>
    <property type="match status" value="1"/>
</dbReference>
<evidence type="ECO:0000256" key="26">
    <source>
        <dbReference type="PIRSR" id="PIRSR600407-1"/>
    </source>
</evidence>
<dbReference type="Pfam" id="PF01150">
    <property type="entry name" value="GDA1_CD39"/>
    <property type="match status" value="1"/>
</dbReference>
<reference evidence="29 30" key="2">
    <citation type="journal article" date="2024" name="G3 (Bethesda)">
        <title>The genome of the cryopelagic Antarctic bald notothen, Trematomus borchgrevinki.</title>
        <authorList>
            <person name="Rayamajhi N."/>
            <person name="Rivera-Colon A.G."/>
            <person name="Minhas B.F."/>
            <person name="Cheng C.C."/>
            <person name="Catchen J.M."/>
        </authorList>
    </citation>
    <scope>NUCLEOTIDE SEQUENCE [LARGE SCALE GENOMIC DNA]</scope>
    <source>
        <strain evidence="29">AGRC-2024</strain>
    </source>
</reference>
<feature type="chain" id="PRO_5044788886" description="nucleoside diphosphate phosphatase" evidence="28">
    <location>
        <begin position="22"/>
        <end position="430"/>
    </location>
</feature>
<comment type="subcellular location">
    <subcellularLocation>
        <location evidence="3">Endoplasmic reticulum</location>
    </subcellularLocation>
    <subcellularLocation>
        <location evidence="4">Secreted</location>
    </subcellularLocation>
</comment>